<dbReference type="PANTHER" id="PTHR11042">
    <property type="entry name" value="EUKARYOTIC TRANSLATION INITIATION FACTOR 2-ALPHA KINASE EIF2-ALPHA KINASE -RELATED"/>
    <property type="match status" value="1"/>
</dbReference>
<gene>
    <name evidence="5" type="primary">WBGene00276465</name>
</gene>
<dbReference type="GO" id="GO:0005634">
    <property type="term" value="C:nucleus"/>
    <property type="evidence" value="ECO:0000318"/>
    <property type="project" value="GO_Central"/>
</dbReference>
<keyword evidence="1" id="KW-0808">Transferase</keyword>
<dbReference type="PROSITE" id="PS00107">
    <property type="entry name" value="PROTEIN_KINASE_ATP"/>
    <property type="match status" value="1"/>
</dbReference>
<dbReference type="Gene3D" id="1.10.510.10">
    <property type="entry name" value="Transferase(Phosphotransferase) domain 1"/>
    <property type="match status" value="1"/>
</dbReference>
<dbReference type="InterPro" id="IPR050339">
    <property type="entry name" value="CC_SR_Kinase"/>
</dbReference>
<evidence type="ECO:0000256" key="4">
    <source>
        <dbReference type="ARBA" id="ARBA00022840"/>
    </source>
</evidence>
<dbReference type="EnsemblMetazoa" id="PPA38096.1">
    <property type="protein sequence ID" value="PPA38096.1"/>
    <property type="gene ID" value="WBGene00276465"/>
</dbReference>
<dbReference type="Gene3D" id="3.30.200.20">
    <property type="entry name" value="Phosphorylase Kinase, domain 1"/>
    <property type="match status" value="1"/>
</dbReference>
<evidence type="ECO:0000313" key="6">
    <source>
        <dbReference type="Proteomes" id="UP000005239"/>
    </source>
</evidence>
<dbReference type="InterPro" id="IPR011009">
    <property type="entry name" value="Kinase-like_dom_sf"/>
</dbReference>
<evidence type="ECO:0000313" key="5">
    <source>
        <dbReference type="EnsemblMetazoa" id="PPA38096.1"/>
    </source>
</evidence>
<evidence type="ECO:0000256" key="3">
    <source>
        <dbReference type="ARBA" id="ARBA00022777"/>
    </source>
</evidence>
<reference evidence="6" key="1">
    <citation type="journal article" date="2008" name="Nat. Genet.">
        <title>The Pristionchus pacificus genome provides a unique perspective on nematode lifestyle and parasitism.</title>
        <authorList>
            <person name="Dieterich C."/>
            <person name="Clifton S.W."/>
            <person name="Schuster L.N."/>
            <person name="Chinwalla A."/>
            <person name="Delehaunty K."/>
            <person name="Dinkelacker I."/>
            <person name="Fulton L."/>
            <person name="Fulton R."/>
            <person name="Godfrey J."/>
            <person name="Minx P."/>
            <person name="Mitreva M."/>
            <person name="Roeseler W."/>
            <person name="Tian H."/>
            <person name="Witte H."/>
            <person name="Yang S.P."/>
            <person name="Wilson R.K."/>
            <person name="Sommer R.J."/>
        </authorList>
    </citation>
    <scope>NUCLEOTIDE SEQUENCE [LARGE SCALE GENOMIC DNA]</scope>
    <source>
        <strain evidence="6">PS312</strain>
    </source>
</reference>
<dbReference type="Pfam" id="PF00069">
    <property type="entry name" value="Pkinase"/>
    <property type="match status" value="1"/>
</dbReference>
<dbReference type="SMART" id="SM00220">
    <property type="entry name" value="S_TKc"/>
    <property type="match status" value="1"/>
</dbReference>
<dbReference type="GO" id="GO:0005737">
    <property type="term" value="C:cytoplasm"/>
    <property type="evidence" value="ECO:0000318"/>
    <property type="project" value="GO_Central"/>
</dbReference>
<dbReference type="PROSITE" id="PS50011">
    <property type="entry name" value="PROTEIN_KINASE_DOM"/>
    <property type="match status" value="1"/>
</dbReference>
<dbReference type="FunFam" id="1.10.510.10:FF:001020">
    <property type="entry name" value="Transmembrane ion channel"/>
    <property type="match status" value="1"/>
</dbReference>
<dbReference type="AlphaFoldDB" id="A0A2A6CII8"/>
<accession>A0A2A6CII8</accession>
<keyword evidence="3" id="KW-0418">Kinase</keyword>
<dbReference type="FunFam" id="3.30.200.20:FF:000706">
    <property type="entry name" value="Protein kinase"/>
    <property type="match status" value="1"/>
</dbReference>
<keyword evidence="4" id="KW-0067">ATP-binding</keyword>
<organism evidence="5 6">
    <name type="scientific">Pristionchus pacificus</name>
    <name type="common">Parasitic nematode worm</name>
    <dbReference type="NCBI Taxonomy" id="54126"/>
    <lineage>
        <taxon>Eukaryota</taxon>
        <taxon>Metazoa</taxon>
        <taxon>Ecdysozoa</taxon>
        <taxon>Nematoda</taxon>
        <taxon>Chromadorea</taxon>
        <taxon>Rhabditida</taxon>
        <taxon>Rhabditina</taxon>
        <taxon>Diplogasteromorpha</taxon>
        <taxon>Diplogasteroidea</taxon>
        <taxon>Neodiplogasteridae</taxon>
        <taxon>Pristionchus</taxon>
    </lineage>
</organism>
<keyword evidence="6" id="KW-1185">Reference proteome</keyword>
<evidence type="ECO:0000256" key="2">
    <source>
        <dbReference type="ARBA" id="ARBA00022741"/>
    </source>
</evidence>
<accession>A0A8R1YWJ1</accession>
<reference evidence="5" key="2">
    <citation type="submission" date="2022-06" db="UniProtKB">
        <authorList>
            <consortium name="EnsemblMetazoa"/>
        </authorList>
    </citation>
    <scope>IDENTIFICATION</scope>
    <source>
        <strain evidence="5">PS312</strain>
    </source>
</reference>
<dbReference type="GO" id="GO:0005524">
    <property type="term" value="F:ATP binding"/>
    <property type="evidence" value="ECO:0007669"/>
    <property type="project" value="UniProtKB-UniRule"/>
</dbReference>
<dbReference type="InterPro" id="IPR000719">
    <property type="entry name" value="Prot_kinase_dom"/>
</dbReference>
<dbReference type="OrthoDB" id="5864419at2759"/>
<protein>
    <submittedName>
        <fullName evidence="5">Protein kinase domain-containing protein</fullName>
    </submittedName>
</protein>
<proteinExistence type="predicted"/>
<dbReference type="PANTHER" id="PTHR11042:SF91">
    <property type="entry name" value="EUKARYOTIC TRANSLATION INITIATION FACTOR 2-ALPHA KINASE"/>
    <property type="match status" value="1"/>
</dbReference>
<dbReference type="GO" id="GO:0017148">
    <property type="term" value="P:negative regulation of translation"/>
    <property type="evidence" value="ECO:0000318"/>
    <property type="project" value="GO_Central"/>
</dbReference>
<dbReference type="Proteomes" id="UP000005239">
    <property type="component" value="Unassembled WGS sequence"/>
</dbReference>
<sequence length="571" mass="65772">MSDNPSLLKFTTSELTDVHTEIYQLDNGFIFYFYNDWPEQQRLYVKWLSREIDAELPTGTVCNLETDGNELYFEENDEKKIYKVTFNSPDKINVEFYRDLLKNEVRETGIWWSRVVFGVKYYYRISEDPESDGIVLDTEVTKSMKLKGIHRGRIIFVKYCNTDKPPKAKNVSDNVIVIKLAKPDNPRSGSSTFTRDFTPYIYMVHGQTLLTLDTDTLTFLPTWQLGDEFVFNIICVHNGVIVTMMGHEDDEEPFDMNHVMSAQLSIRYNRPQPPKVEFLSEYKTKFDTLAILGKGTFGCVFMSRNKLDKKKYAVKRIPLRGSRKMDMRNELREVEALSAFKHKGIVGYNHSWVETPPDDWQCWSDENMLKLLNSKEYFDYKDVNSYLYIQMELCQSTLGAWLADLANKDRDIDKMKSWFKQMVSAVACIHANNKIHRDLKPNNILIAAGARLVICDLGIVTERAIESRPEAEMSRTMGMGTPLYRAPEQTGWGGYSAKVDIFSLGLIFAEMCILMTSSEAEGIFNNYRAGIPNDNLSRHMPVVADFVSWLANNDAEKRPDCAEILAHSFLV</sequence>
<dbReference type="GO" id="GO:0004694">
    <property type="term" value="F:eukaryotic translation initiation factor 2alpha kinase activity"/>
    <property type="evidence" value="ECO:0000318"/>
    <property type="project" value="GO_Central"/>
</dbReference>
<keyword evidence="2" id="KW-0547">Nucleotide-binding</keyword>
<dbReference type="InterPro" id="IPR017441">
    <property type="entry name" value="Protein_kinase_ATP_BS"/>
</dbReference>
<evidence type="ECO:0000256" key="1">
    <source>
        <dbReference type="ARBA" id="ARBA00022679"/>
    </source>
</evidence>
<dbReference type="SUPFAM" id="SSF56112">
    <property type="entry name" value="Protein kinase-like (PK-like)"/>
    <property type="match status" value="1"/>
</dbReference>
<name>A0A2A6CII8_PRIPA</name>
<dbReference type="GO" id="GO:0006446">
    <property type="term" value="P:regulation of translational initiation"/>
    <property type="evidence" value="ECO:0000318"/>
    <property type="project" value="GO_Central"/>
</dbReference>